<feature type="domain" description="Chromo" evidence="2">
    <location>
        <begin position="423"/>
        <end position="482"/>
    </location>
</feature>
<dbReference type="Proteomes" id="UP001219525">
    <property type="component" value="Unassembled WGS sequence"/>
</dbReference>
<sequence>MAGDPRADAQQECARLLAKMMSDMEQITGRTRRVANLLAFPPGANITYPSNEVLTLGEVLTAQLQSSIGPQGANHLDPKDHPIPLTFFVLMFRLAPGSDLGPFIWNRGGLYVRAQDVYILFTAFRGQDIHSGYPPTYVKAIQDAWVSMDTADMLIKRFGEQVRCGYVLYHSKAATSHSTQILYSPSLHFLHSPAPNDRDAYRKYFCLHGDTILGDLRARANRLGLEGIYCLKNYFNLCRLKLGLDINTLLANTTYVDEEGNTRSLEPSLLDIENDEAYENICLYRRFYFWWRNVIADYSLGLTKLEFKEQQKKIRLILEGQIQTPKIPPTQHDLLLRPRQLAPDTGVIPDIEKIIARELRGAEAFWTLILKGSTEPQQYSERKTPWINVGANQQKCLEFLTNTVILAGEINAPSQSGPDAMVVDAENADAATTENGEPEWRVRWEGYGEDQDFWLNETALTGAKQLLDQFNDEHGRPEPPDLSDSSISPSESSSDEYEHLPRKRPGRRSQAIARKLEKEMESN</sequence>
<accession>A0AAD6VUR3</accession>
<dbReference type="EMBL" id="JARJCW010000009">
    <property type="protein sequence ID" value="KAJ7220458.1"/>
    <property type="molecule type" value="Genomic_DNA"/>
</dbReference>
<evidence type="ECO:0000313" key="3">
    <source>
        <dbReference type="EMBL" id="KAJ7220458.1"/>
    </source>
</evidence>
<dbReference type="InterPro" id="IPR000953">
    <property type="entry name" value="Chromo/chromo_shadow_dom"/>
</dbReference>
<dbReference type="Gene3D" id="2.40.50.40">
    <property type="match status" value="1"/>
</dbReference>
<reference evidence="3" key="1">
    <citation type="submission" date="2023-03" db="EMBL/GenBank/DDBJ databases">
        <title>Massive genome expansion in bonnet fungi (Mycena s.s.) driven by repeated elements and novel gene families across ecological guilds.</title>
        <authorList>
            <consortium name="Lawrence Berkeley National Laboratory"/>
            <person name="Harder C.B."/>
            <person name="Miyauchi S."/>
            <person name="Viragh M."/>
            <person name="Kuo A."/>
            <person name="Thoen E."/>
            <person name="Andreopoulos B."/>
            <person name="Lu D."/>
            <person name="Skrede I."/>
            <person name="Drula E."/>
            <person name="Henrissat B."/>
            <person name="Morin E."/>
            <person name="Kohler A."/>
            <person name="Barry K."/>
            <person name="LaButti K."/>
            <person name="Morin E."/>
            <person name="Salamov A."/>
            <person name="Lipzen A."/>
            <person name="Mereny Z."/>
            <person name="Hegedus B."/>
            <person name="Baldrian P."/>
            <person name="Stursova M."/>
            <person name="Weitz H."/>
            <person name="Taylor A."/>
            <person name="Grigoriev I.V."/>
            <person name="Nagy L.G."/>
            <person name="Martin F."/>
            <person name="Kauserud H."/>
        </authorList>
    </citation>
    <scope>NUCLEOTIDE SEQUENCE</scope>
    <source>
        <strain evidence="3">9144</strain>
    </source>
</reference>
<dbReference type="CDD" id="cd00024">
    <property type="entry name" value="CD_CSD"/>
    <property type="match status" value="1"/>
</dbReference>
<dbReference type="AlphaFoldDB" id="A0AAD6VUR3"/>
<protein>
    <recommendedName>
        <fullName evidence="2">Chromo domain-containing protein</fullName>
    </recommendedName>
</protein>
<evidence type="ECO:0000259" key="2">
    <source>
        <dbReference type="PROSITE" id="PS50013"/>
    </source>
</evidence>
<dbReference type="PROSITE" id="PS50013">
    <property type="entry name" value="CHROMO_2"/>
    <property type="match status" value="1"/>
</dbReference>
<organism evidence="3 4">
    <name type="scientific">Mycena pura</name>
    <dbReference type="NCBI Taxonomy" id="153505"/>
    <lineage>
        <taxon>Eukaryota</taxon>
        <taxon>Fungi</taxon>
        <taxon>Dikarya</taxon>
        <taxon>Basidiomycota</taxon>
        <taxon>Agaricomycotina</taxon>
        <taxon>Agaricomycetes</taxon>
        <taxon>Agaricomycetidae</taxon>
        <taxon>Agaricales</taxon>
        <taxon>Marasmiineae</taxon>
        <taxon>Mycenaceae</taxon>
        <taxon>Mycena</taxon>
    </lineage>
</organism>
<dbReference type="InterPro" id="IPR016197">
    <property type="entry name" value="Chromo-like_dom_sf"/>
</dbReference>
<feature type="compositionally biased region" description="Low complexity" evidence="1">
    <location>
        <begin position="482"/>
        <end position="492"/>
    </location>
</feature>
<dbReference type="GO" id="GO:0006338">
    <property type="term" value="P:chromatin remodeling"/>
    <property type="evidence" value="ECO:0007669"/>
    <property type="project" value="UniProtKB-ARBA"/>
</dbReference>
<gene>
    <name evidence="3" type="ORF">GGX14DRAFT_559245</name>
</gene>
<feature type="region of interest" description="Disordered" evidence="1">
    <location>
        <begin position="470"/>
        <end position="509"/>
    </location>
</feature>
<dbReference type="SUPFAM" id="SSF54160">
    <property type="entry name" value="Chromo domain-like"/>
    <property type="match status" value="1"/>
</dbReference>
<comment type="caution">
    <text evidence="3">The sequence shown here is derived from an EMBL/GenBank/DDBJ whole genome shotgun (WGS) entry which is preliminary data.</text>
</comment>
<keyword evidence="4" id="KW-1185">Reference proteome</keyword>
<evidence type="ECO:0000256" key="1">
    <source>
        <dbReference type="SAM" id="MobiDB-lite"/>
    </source>
</evidence>
<proteinExistence type="predicted"/>
<evidence type="ECO:0000313" key="4">
    <source>
        <dbReference type="Proteomes" id="UP001219525"/>
    </source>
</evidence>
<name>A0AAD6VUR3_9AGAR</name>